<keyword evidence="5" id="KW-0233">DNA recombination</keyword>
<evidence type="ECO:0000256" key="2">
    <source>
        <dbReference type="ARBA" id="ARBA00011044"/>
    </source>
</evidence>
<dbReference type="PANTHER" id="PTHR30405:SF25">
    <property type="entry name" value="RNA-GUIDED DNA ENDONUCLEASE INSQ-RELATED"/>
    <property type="match status" value="1"/>
</dbReference>
<sequence length="417" mass="47903">MLVFEAKLEGEKQQYERLDEAIRTARFIRNSCIRYWMDNPKIGRYELSAYCAVLAKEFPWASKLNSMARQASAERAWSAIARFYDNCKKKAAKKRCDLAASQAARGSAPREGFPRFKKHQTHGSVEYKTCGWKLSEDRRTITFTDGFKAGSFKLWGTRDLHFYQLKQIKRIRVVRRADGYYVQVCLDQERIEKREPTGKTIGLDVGLTQFYTDSNGQTVDNPRYLRKSEKSLKRLQRKLSRTKKASKNRAKAQNRLGRKYLKVSRQRKDFAVKLARCVIQSNDLVVYEDLQVQNLVKNRKLSKSISDAAWSNFRSWLEYFGKVFGVATVSVPPHYTSANCSNCGEEVKKSLSTRTHRCHNCGFVLDRDWNAAINILELGLRTVGHTGTLNASGETDQYLSVETPSSKSTRGKRKPLQ</sequence>
<feature type="compositionally biased region" description="Polar residues" evidence="6">
    <location>
        <begin position="395"/>
        <end position="408"/>
    </location>
</feature>
<evidence type="ECO:0000256" key="4">
    <source>
        <dbReference type="ARBA" id="ARBA00023125"/>
    </source>
</evidence>
<comment type="caution">
    <text evidence="9">The sequence shown here is derived from an EMBL/GenBank/DDBJ whole genome shotgun (WGS) entry which is preliminary data.</text>
</comment>
<accession>A0A0F5YK51</accession>
<evidence type="ECO:0000256" key="6">
    <source>
        <dbReference type="SAM" id="MobiDB-lite"/>
    </source>
</evidence>
<keyword evidence="3" id="KW-0815">Transposition</keyword>
<protein>
    <submittedName>
        <fullName evidence="9">Transposase</fullName>
    </submittedName>
</protein>
<evidence type="ECO:0000256" key="1">
    <source>
        <dbReference type="ARBA" id="ARBA00008761"/>
    </source>
</evidence>
<dbReference type="InterPro" id="IPR001959">
    <property type="entry name" value="Transposase"/>
</dbReference>
<name>A0A0F5YK51_9CYAN</name>
<keyword evidence="4" id="KW-0238">DNA-binding</keyword>
<dbReference type="PANTHER" id="PTHR30405">
    <property type="entry name" value="TRANSPOSASE"/>
    <property type="match status" value="1"/>
</dbReference>
<feature type="region of interest" description="Disordered" evidence="6">
    <location>
        <begin position="395"/>
        <end position="417"/>
    </location>
</feature>
<dbReference type="OrthoDB" id="442016at2"/>
<evidence type="ECO:0000259" key="7">
    <source>
        <dbReference type="Pfam" id="PF01385"/>
    </source>
</evidence>
<feature type="domain" description="Cas12f1-like TNB" evidence="8">
    <location>
        <begin position="310"/>
        <end position="375"/>
    </location>
</feature>
<evidence type="ECO:0000313" key="9">
    <source>
        <dbReference type="EMBL" id="KKD39138.1"/>
    </source>
</evidence>
<dbReference type="GO" id="GO:0006310">
    <property type="term" value="P:DNA recombination"/>
    <property type="evidence" value="ECO:0007669"/>
    <property type="project" value="UniProtKB-KW"/>
</dbReference>
<evidence type="ECO:0000259" key="8">
    <source>
        <dbReference type="Pfam" id="PF07282"/>
    </source>
</evidence>
<evidence type="ECO:0000313" key="10">
    <source>
        <dbReference type="Proteomes" id="UP000033607"/>
    </source>
</evidence>
<dbReference type="PATRIC" id="fig|1637645.4.peg.2910"/>
<dbReference type="InterPro" id="IPR010095">
    <property type="entry name" value="Cas12f1-like_TNB"/>
</dbReference>
<dbReference type="GO" id="GO:0003677">
    <property type="term" value="F:DNA binding"/>
    <property type="evidence" value="ECO:0007669"/>
    <property type="project" value="UniProtKB-KW"/>
</dbReference>
<comment type="similarity">
    <text evidence="1">In the C-terminal section; belongs to the transposase 35 family.</text>
</comment>
<dbReference type="RefSeq" id="WP_046277423.1">
    <property type="nucleotide sequence ID" value="NZ_LATL02000143.1"/>
</dbReference>
<dbReference type="Proteomes" id="UP000033607">
    <property type="component" value="Unassembled WGS sequence"/>
</dbReference>
<evidence type="ECO:0000256" key="3">
    <source>
        <dbReference type="ARBA" id="ARBA00022578"/>
    </source>
</evidence>
<proteinExistence type="inferred from homology"/>
<dbReference type="Pfam" id="PF07282">
    <property type="entry name" value="Cas12f1-like_TNB"/>
    <property type="match status" value="1"/>
</dbReference>
<evidence type="ECO:0000256" key="5">
    <source>
        <dbReference type="ARBA" id="ARBA00023172"/>
    </source>
</evidence>
<organism evidence="9 10">
    <name type="scientific">Limnoraphis robusta CS-951</name>
    <dbReference type="NCBI Taxonomy" id="1637645"/>
    <lineage>
        <taxon>Bacteria</taxon>
        <taxon>Bacillati</taxon>
        <taxon>Cyanobacteriota</taxon>
        <taxon>Cyanophyceae</taxon>
        <taxon>Oscillatoriophycideae</taxon>
        <taxon>Oscillatoriales</taxon>
        <taxon>Sirenicapillariaceae</taxon>
        <taxon>Limnoraphis</taxon>
    </lineage>
</organism>
<dbReference type="NCBIfam" id="NF040570">
    <property type="entry name" value="guided_TnpB"/>
    <property type="match status" value="1"/>
</dbReference>
<dbReference type="GO" id="GO:0032196">
    <property type="term" value="P:transposition"/>
    <property type="evidence" value="ECO:0007669"/>
    <property type="project" value="UniProtKB-KW"/>
</dbReference>
<feature type="domain" description="Probable transposase IS891/IS1136/IS1341" evidence="7">
    <location>
        <begin position="183"/>
        <end position="298"/>
    </location>
</feature>
<comment type="similarity">
    <text evidence="2">In the N-terminal section; belongs to the transposase 2 family.</text>
</comment>
<dbReference type="InterPro" id="IPR051399">
    <property type="entry name" value="RNA-guided_DNA_endo/Transpos"/>
</dbReference>
<dbReference type="Pfam" id="PF01385">
    <property type="entry name" value="OrfB_IS605"/>
    <property type="match status" value="1"/>
</dbReference>
<dbReference type="AlphaFoldDB" id="A0A0F5YK51"/>
<gene>
    <name evidence="9" type="ORF">WN50_05085</name>
</gene>
<dbReference type="NCBIfam" id="TIGR01766">
    <property type="entry name" value="IS200/IS605 family accessory protein TnpB-like domain"/>
    <property type="match status" value="1"/>
</dbReference>
<reference evidence="9 10" key="1">
    <citation type="submission" date="2015-06" db="EMBL/GenBank/DDBJ databases">
        <title>Draft genome assembly of filamentous brackish cyanobacterium Limnoraphis robusta strain CS-951.</title>
        <authorList>
            <person name="Willis A."/>
            <person name="Parks M."/>
            <person name="Burford M.A."/>
        </authorList>
    </citation>
    <scope>NUCLEOTIDE SEQUENCE [LARGE SCALE GENOMIC DNA]</scope>
    <source>
        <strain evidence="9 10">CS-951</strain>
    </source>
</reference>
<dbReference type="EMBL" id="LATL02000143">
    <property type="protein sequence ID" value="KKD39138.1"/>
    <property type="molecule type" value="Genomic_DNA"/>
</dbReference>